<sequence>MASVQFASIVQSSSLPARCRIIESKVKKERKLKQNKTHGSQGKEGNKASQAKEKKYNKPEELQVSQGEKGGLKAIIKALKPHAIKSTAEKYRDWQGESTKETNFE</sequence>
<feature type="compositionally biased region" description="Basic residues" evidence="1">
    <location>
        <begin position="27"/>
        <end position="36"/>
    </location>
</feature>
<gene>
    <name evidence="2" type="ORF">HYFRA_00011598</name>
</gene>
<protein>
    <submittedName>
        <fullName evidence="2">Uncharacterized protein</fullName>
    </submittedName>
</protein>
<feature type="compositionally biased region" description="Basic and acidic residues" evidence="1">
    <location>
        <begin position="87"/>
        <end position="105"/>
    </location>
</feature>
<feature type="region of interest" description="Disordered" evidence="1">
    <location>
        <begin position="26"/>
        <end position="68"/>
    </location>
</feature>
<dbReference type="AlphaFoldDB" id="A0A9N9L3E5"/>
<keyword evidence="3" id="KW-1185">Reference proteome</keyword>
<evidence type="ECO:0000313" key="3">
    <source>
        <dbReference type="Proteomes" id="UP000696280"/>
    </source>
</evidence>
<feature type="compositionally biased region" description="Basic and acidic residues" evidence="1">
    <location>
        <begin position="44"/>
        <end position="61"/>
    </location>
</feature>
<dbReference type="EMBL" id="CAJVRL010000084">
    <property type="protein sequence ID" value="CAG8958754.1"/>
    <property type="molecule type" value="Genomic_DNA"/>
</dbReference>
<accession>A0A9N9L3E5</accession>
<name>A0A9N9L3E5_9HELO</name>
<reference evidence="2" key="1">
    <citation type="submission" date="2021-07" db="EMBL/GenBank/DDBJ databases">
        <authorList>
            <person name="Durling M."/>
        </authorList>
    </citation>
    <scope>NUCLEOTIDE SEQUENCE</scope>
</reference>
<organism evidence="2 3">
    <name type="scientific">Hymenoscyphus fraxineus</name>
    <dbReference type="NCBI Taxonomy" id="746836"/>
    <lineage>
        <taxon>Eukaryota</taxon>
        <taxon>Fungi</taxon>
        <taxon>Dikarya</taxon>
        <taxon>Ascomycota</taxon>
        <taxon>Pezizomycotina</taxon>
        <taxon>Leotiomycetes</taxon>
        <taxon>Helotiales</taxon>
        <taxon>Helotiaceae</taxon>
        <taxon>Hymenoscyphus</taxon>
    </lineage>
</organism>
<comment type="caution">
    <text evidence="2">The sequence shown here is derived from an EMBL/GenBank/DDBJ whole genome shotgun (WGS) entry which is preliminary data.</text>
</comment>
<feature type="region of interest" description="Disordered" evidence="1">
    <location>
        <begin position="86"/>
        <end position="105"/>
    </location>
</feature>
<proteinExistence type="predicted"/>
<dbReference type="Proteomes" id="UP000696280">
    <property type="component" value="Unassembled WGS sequence"/>
</dbReference>
<evidence type="ECO:0000256" key="1">
    <source>
        <dbReference type="SAM" id="MobiDB-lite"/>
    </source>
</evidence>
<evidence type="ECO:0000313" key="2">
    <source>
        <dbReference type="EMBL" id="CAG8958754.1"/>
    </source>
</evidence>